<name>E0RS46_WINT6</name>
<reference key="1">
    <citation type="submission" date="2009-08" db="EMBL/GenBank/DDBJ databases">
        <title>The genome sequence of Spirochaeta thermophila DSM6192.</title>
        <authorList>
            <person name="Angelov A."/>
            <person name="Mientus M."/>
            <person name="Wittenberg S."/>
            <person name="Lehmann R."/>
            <person name="Liesegang H."/>
            <person name="Daniel R."/>
            <person name="Liebl W."/>
        </authorList>
    </citation>
    <scope>NUCLEOTIDE SEQUENCE</scope>
    <source>
        <strain>DSM 6192</strain>
    </source>
</reference>
<dbReference type="AlphaFoldDB" id="E0RS46"/>
<dbReference type="PaxDb" id="665571-STHERM_c08860"/>
<evidence type="ECO:0000313" key="2">
    <source>
        <dbReference type="Proteomes" id="UP000001296"/>
    </source>
</evidence>
<proteinExistence type="predicted"/>
<dbReference type="HOGENOM" id="CLU_841753_0_0_12"/>
<accession>E0RS46</accession>
<organism evidence="1 2">
    <name type="scientific">Winmispira thermophila (strain ATCC 49972 / DSM 6192 / RI 19.B1)</name>
    <name type="common">Spirochaeta thermophila</name>
    <dbReference type="NCBI Taxonomy" id="665571"/>
    <lineage>
        <taxon>Bacteria</taxon>
        <taxon>Pseudomonadati</taxon>
        <taxon>Spirochaetota</taxon>
        <taxon>Spirochaetia</taxon>
        <taxon>Winmispirales</taxon>
        <taxon>Winmispiraceae</taxon>
        <taxon>Winmispira</taxon>
    </lineage>
</organism>
<reference evidence="1 2" key="2">
    <citation type="journal article" date="2010" name="J. Bacteriol.">
        <title>Genome sequence of the polysaccharide-degrading, thermophilic anaerobe Spirochaeta thermophila DSM 6192.</title>
        <authorList>
            <person name="Angelov A."/>
            <person name="Liebl S."/>
            <person name="Ballschmiter M."/>
            <person name="Bomeke M."/>
            <person name="Lehmann R."/>
            <person name="Liesegang H."/>
            <person name="Daniel R."/>
            <person name="Liebl W."/>
        </authorList>
    </citation>
    <scope>NUCLEOTIDE SEQUENCE [LARGE SCALE GENOMIC DNA]</scope>
    <source>
        <strain evidence="2">ATCC 49972 / DSM 6192 / RI 19.B1</strain>
    </source>
</reference>
<dbReference type="Proteomes" id="UP000001296">
    <property type="component" value="Chromosome"/>
</dbReference>
<evidence type="ECO:0000313" key="1">
    <source>
        <dbReference type="EMBL" id="ADN01833.1"/>
    </source>
</evidence>
<dbReference type="EMBL" id="CP001698">
    <property type="protein sequence ID" value="ADN01833.1"/>
    <property type="molecule type" value="Genomic_DNA"/>
</dbReference>
<protein>
    <submittedName>
        <fullName evidence="1">Uncharacterized protein</fullName>
    </submittedName>
</protein>
<gene>
    <name evidence="1" type="ordered locus">STHERM_c08860</name>
</gene>
<dbReference type="RefSeq" id="WP_013313674.1">
    <property type="nucleotide sequence ID" value="NC_014484.1"/>
</dbReference>
<sequence>MSRAGVFWILVLSVVLFVVFPYRVRTGVGLVPEWGGGEGGDVGGVVWVYGGPGVVGAVGEEGWREVRGEGVVGGRWGVVAREGDGWVVRGWDGRVQGRLPDRGVPFVKDDRLFMVGRFGRRVWEWGTDGRERGMWVHAGMLTALDVRGGVMASGEVGGRVVVRGRGGEGVWEGGGVVYGVALSPNLSLCAAVVGLHPQQVVLLGIDGGLEERMRFVLDSSFRRPVFLSFLSDTLLGVESAQGFLLVDLRTRAIWTLPLSSPRLTAALGADLHLVDHGDGPGRMLSFISSLTHAVLFSLPLPPPAFSGSEGRRVFLRHPGGVFSLSLEDDV</sequence>
<dbReference type="KEGG" id="sta:STHERM_c08860"/>
<dbReference type="SUPFAM" id="SSF63829">
    <property type="entry name" value="Calcium-dependent phosphotriesterase"/>
    <property type="match status" value="1"/>
</dbReference>